<sequence>PIQKLENTYQVEPKRVFPTGEVKQIIHNTLQNALAESKYKEMNSSFVSQLLSQRVLDQVKSLDVQRYKLVCLVSIGSKSDQGMRVASRCLWHSEFDRFASASVENGSLFAVGTVYGVYFE</sequence>
<evidence type="ECO:0000313" key="4">
    <source>
        <dbReference type="Proteomes" id="UP000001593"/>
    </source>
</evidence>
<dbReference type="STRING" id="45351.A7RW04"/>
<dbReference type="GO" id="GO:0005737">
    <property type="term" value="C:cytoplasm"/>
    <property type="evidence" value="ECO:0000318"/>
    <property type="project" value="GO_Central"/>
</dbReference>
<evidence type="ECO:0000313" key="3">
    <source>
        <dbReference type="EMBL" id="EDO44328.1"/>
    </source>
</evidence>
<reference evidence="3 4" key="1">
    <citation type="journal article" date="2007" name="Science">
        <title>Sea anemone genome reveals ancestral eumetazoan gene repertoire and genomic organization.</title>
        <authorList>
            <person name="Putnam N.H."/>
            <person name="Srivastava M."/>
            <person name="Hellsten U."/>
            <person name="Dirks B."/>
            <person name="Chapman J."/>
            <person name="Salamov A."/>
            <person name="Terry A."/>
            <person name="Shapiro H."/>
            <person name="Lindquist E."/>
            <person name="Kapitonov V.V."/>
            <person name="Jurka J."/>
            <person name="Genikhovich G."/>
            <person name="Grigoriev I.V."/>
            <person name="Lucas S.M."/>
            <person name="Steele R.E."/>
            <person name="Finnerty J.R."/>
            <person name="Technau U."/>
            <person name="Martindale M.Q."/>
            <person name="Rokhsar D.S."/>
        </authorList>
    </citation>
    <scope>NUCLEOTIDE SEQUENCE [LARGE SCALE GENOMIC DNA]</scope>
    <source>
        <strain evidence="3">CH2 x CH6</strain>
        <strain evidence="4">CH2 X CH6</strain>
    </source>
</reference>
<dbReference type="PANTHER" id="PTHR21255:SF65">
    <property type="entry name" value="TCTEX1 DOMAIN-CONTAINING PROTEIN 2"/>
    <property type="match status" value="1"/>
</dbReference>
<evidence type="ECO:0000256" key="1">
    <source>
        <dbReference type="ARBA" id="ARBA00005361"/>
    </source>
</evidence>
<protein>
    <submittedName>
        <fullName evidence="3">Uncharacterized protein</fullName>
    </submittedName>
</protein>
<keyword evidence="4" id="KW-1185">Reference proteome</keyword>
<accession>A7RW04</accession>
<dbReference type="GO" id="GO:0045505">
    <property type="term" value="F:dynein intermediate chain binding"/>
    <property type="evidence" value="ECO:0000318"/>
    <property type="project" value="GO_Central"/>
</dbReference>
<gene>
    <name evidence="2" type="ORF">NEMVEDRAFT_v1g143294</name>
    <name evidence="3" type="ORF">NEMVEDRAFT_v1g95437</name>
</gene>
<proteinExistence type="inferred from homology"/>
<dbReference type="OrthoDB" id="10248487at2759"/>
<dbReference type="EMBL" id="DS469545">
    <property type="protein sequence ID" value="EDO44328.1"/>
    <property type="molecule type" value="Genomic_DNA"/>
</dbReference>
<dbReference type="CDD" id="cd21451">
    <property type="entry name" value="DLC-like_TCTEX1D"/>
    <property type="match status" value="1"/>
</dbReference>
<dbReference type="Proteomes" id="UP000001593">
    <property type="component" value="Unassembled WGS sequence"/>
</dbReference>
<organism evidence="3 4">
    <name type="scientific">Nematostella vectensis</name>
    <name type="common">Starlet sea anemone</name>
    <dbReference type="NCBI Taxonomy" id="45351"/>
    <lineage>
        <taxon>Eukaryota</taxon>
        <taxon>Metazoa</taxon>
        <taxon>Cnidaria</taxon>
        <taxon>Anthozoa</taxon>
        <taxon>Hexacorallia</taxon>
        <taxon>Actiniaria</taxon>
        <taxon>Edwardsiidae</taxon>
        <taxon>Nematostella</taxon>
    </lineage>
</organism>
<dbReference type="KEGG" id="nve:5500447"/>
<comment type="similarity">
    <text evidence="1">Belongs to the dynein light chain Tctex-type family.</text>
</comment>
<dbReference type="PANTHER" id="PTHR21255">
    <property type="entry name" value="T-COMPLEX-ASSOCIATED-TESTIS-EXPRESSED 1/ DYNEIN LIGHT CHAIN"/>
    <property type="match status" value="1"/>
</dbReference>
<evidence type="ECO:0000313" key="2">
    <source>
        <dbReference type="EMBL" id="EDO29797.1"/>
    </source>
</evidence>
<dbReference type="Gene3D" id="3.30.1140.40">
    <property type="entry name" value="Tctex-1"/>
    <property type="match status" value="1"/>
</dbReference>
<feature type="non-terminal residue" evidence="3">
    <location>
        <position position="1"/>
    </location>
</feature>
<dbReference type="Pfam" id="PF03645">
    <property type="entry name" value="Tctex-1"/>
    <property type="match status" value="1"/>
</dbReference>
<dbReference type="GO" id="GO:0005868">
    <property type="term" value="C:cytoplasmic dynein complex"/>
    <property type="evidence" value="ECO:0000318"/>
    <property type="project" value="GO_Central"/>
</dbReference>
<dbReference type="InterPro" id="IPR038586">
    <property type="entry name" value="Tctex-1-like_sf"/>
</dbReference>
<dbReference type="AlphaFoldDB" id="A7RW04"/>
<dbReference type="GO" id="GO:0007018">
    <property type="term" value="P:microtubule-based movement"/>
    <property type="evidence" value="ECO:0000318"/>
    <property type="project" value="GO_Central"/>
</dbReference>
<dbReference type="HOGENOM" id="CLU_097204_4_3_1"/>
<dbReference type="eggNOG" id="KOG4108">
    <property type="taxonomic scope" value="Eukaryota"/>
</dbReference>
<dbReference type="OMA" id="MEYENTY"/>
<name>A7RW04_NEMVE</name>
<dbReference type="InParanoid" id="A7RW04"/>
<dbReference type="InterPro" id="IPR005334">
    <property type="entry name" value="Tctex-1-like"/>
</dbReference>
<dbReference type="EMBL" id="DS470277">
    <property type="protein sequence ID" value="EDO29797.1"/>
    <property type="molecule type" value="Genomic_DNA"/>
</dbReference>